<evidence type="ECO:0000256" key="8">
    <source>
        <dbReference type="RuleBase" id="RU004447"/>
    </source>
</evidence>
<keyword evidence="3 12" id="KW-0645">Protease</keyword>
<keyword evidence="5" id="KW-0378">Hydrolase</keyword>
<dbReference type="InterPro" id="IPR011765">
    <property type="entry name" value="Pept_M16_N"/>
</dbReference>
<dbReference type="GO" id="GO:0004222">
    <property type="term" value="F:metalloendopeptidase activity"/>
    <property type="evidence" value="ECO:0007669"/>
    <property type="project" value="InterPro"/>
</dbReference>
<evidence type="ECO:0000313" key="13">
    <source>
        <dbReference type="Proteomes" id="UP000190150"/>
    </source>
</evidence>
<feature type="domain" description="Peptidase M16 N-terminal" evidence="10">
    <location>
        <begin position="48"/>
        <end position="167"/>
    </location>
</feature>
<dbReference type="PROSITE" id="PS51257">
    <property type="entry name" value="PROKAR_LIPOPROTEIN"/>
    <property type="match status" value="1"/>
</dbReference>
<feature type="domain" description="Peptidase M16 C-terminal" evidence="11">
    <location>
        <begin position="701"/>
        <end position="866"/>
    </location>
</feature>
<keyword evidence="9" id="KW-0732">Signal</keyword>
<feature type="signal peptide" evidence="9">
    <location>
        <begin position="1"/>
        <end position="25"/>
    </location>
</feature>
<dbReference type="InterPro" id="IPR050626">
    <property type="entry name" value="Peptidase_M16"/>
</dbReference>
<protein>
    <submittedName>
        <fullName evidence="12">Zinc protease</fullName>
    </submittedName>
</protein>
<evidence type="ECO:0000256" key="7">
    <source>
        <dbReference type="ARBA" id="ARBA00023049"/>
    </source>
</evidence>
<dbReference type="PANTHER" id="PTHR43690:SF17">
    <property type="entry name" value="PROTEIN YHJJ"/>
    <property type="match status" value="1"/>
</dbReference>
<dbReference type="Proteomes" id="UP000190150">
    <property type="component" value="Unassembled WGS sequence"/>
</dbReference>
<dbReference type="Pfam" id="PF05193">
    <property type="entry name" value="Peptidase_M16_C"/>
    <property type="match status" value="2"/>
</dbReference>
<dbReference type="EMBL" id="FUZF01000001">
    <property type="protein sequence ID" value="SKB40937.1"/>
    <property type="molecule type" value="Genomic_DNA"/>
</dbReference>
<dbReference type="SUPFAM" id="SSF63411">
    <property type="entry name" value="LuxS/MPP-like metallohydrolase"/>
    <property type="match status" value="3"/>
</dbReference>
<dbReference type="PANTHER" id="PTHR43690">
    <property type="entry name" value="NARDILYSIN"/>
    <property type="match status" value="1"/>
</dbReference>
<comment type="cofactor">
    <cofactor evidence="1">
        <name>Zn(2+)</name>
        <dbReference type="ChEBI" id="CHEBI:29105"/>
    </cofactor>
</comment>
<evidence type="ECO:0000256" key="4">
    <source>
        <dbReference type="ARBA" id="ARBA00022723"/>
    </source>
</evidence>
<proteinExistence type="inferred from homology"/>
<feature type="chain" id="PRO_5013250620" evidence="9">
    <location>
        <begin position="26"/>
        <end position="939"/>
    </location>
</feature>
<evidence type="ECO:0000259" key="10">
    <source>
        <dbReference type="Pfam" id="PF00675"/>
    </source>
</evidence>
<dbReference type="AlphaFoldDB" id="A0A1T5B1J5"/>
<evidence type="ECO:0000256" key="9">
    <source>
        <dbReference type="SAM" id="SignalP"/>
    </source>
</evidence>
<gene>
    <name evidence="12" type="ORF">SAMN05660841_00370</name>
</gene>
<sequence>MLRWMKYKFLVLIALWVACVTSVNGQVLPQDSKLVKGQLKNGFRYYIYPDNGNNHQSYIQLFVNAGSLQEREDQLGLAHFVEHMAFNGSKNYPKNEVITYLESLGLKFGADLNAHTSYDETVYKITIDTKDEEHLHKALDIVYDWGFHLSFDSLEIEKERGVIIEEWRTKQGVSSRMSDQSLPLIFYNSRYADRRPIGSLDILRHFQRPTIVDFYQTWYRPDLMGIAIVTNQDVKRTEQTIKRLFSRAKKVKGAKERVSYRLAAHQDTLFNIYTDKEATSIDFSYITKLPAMRPIVTEADFKFQLSRSLTNALIKKRFDRIAQLDDSYKSASMSFSDLLINNGLSIGGAVLFDGHIIEGISKFLTEKERLVSFGFTSSEIDDYKEQFNAQLARSVNQENNLNPALLLGQLKDDFFSGHSVLDKVERRELTTKLLNSIDSITLREHLATYFQPGNTVVLLSAPERLKGELPTEAQLKELFSKFEQTPVLAWKDELHIPSKLLAKEPVSGSVTNRSTLSAIGVEKWELSNGVNVYLKNSTSRKGYIQLTGFRKGGYLALDTADYVTGVFVKNVLGASGTGDFSRQALTKYLNGNSASATFMISNHREGLSASANMKDVQTMFELLYSKWTQPRVDERVFSSIKKKSIDAAKNATYNVTGTYSEALGKAIGADSFDENTLSAERIEKDLQIDRIIPVFNSRFGSPEGFDFVIVGDFTNDSLKYLVEKYIGGLPQSKEDKTAQRLPSYDHVENQDILMFAGKADKATVNIFFQTTDYRYEYPGILLNEVVENIIKIKLRKNLREENSGVYGVGVSVSATSEPTTLLRTRINFTCEPARKDFLIEQAYAELRKIAQDSSYFSEELHNIKKQMQQSYDKQYDKDTFWSAELRNHVYYKFSNWNYFTSYTDMLQSISAQDVSHMVADKILKAKNIKAVLMPENLKK</sequence>
<evidence type="ECO:0000256" key="3">
    <source>
        <dbReference type="ARBA" id="ARBA00022670"/>
    </source>
</evidence>
<keyword evidence="13" id="KW-1185">Reference proteome</keyword>
<dbReference type="GO" id="GO:0006508">
    <property type="term" value="P:proteolysis"/>
    <property type="evidence" value="ECO:0007669"/>
    <property type="project" value="UniProtKB-KW"/>
</dbReference>
<evidence type="ECO:0000256" key="1">
    <source>
        <dbReference type="ARBA" id="ARBA00001947"/>
    </source>
</evidence>
<keyword evidence="4" id="KW-0479">Metal-binding</keyword>
<reference evidence="13" key="1">
    <citation type="submission" date="2017-02" db="EMBL/GenBank/DDBJ databases">
        <authorList>
            <person name="Varghese N."/>
            <person name="Submissions S."/>
        </authorList>
    </citation>
    <scope>NUCLEOTIDE SEQUENCE [LARGE SCALE GENOMIC DNA]</scope>
    <source>
        <strain evidence="13">DSM 24091</strain>
    </source>
</reference>
<evidence type="ECO:0000313" key="12">
    <source>
        <dbReference type="EMBL" id="SKB40937.1"/>
    </source>
</evidence>
<accession>A0A1T5B1J5</accession>
<name>A0A1T5B1J5_9SPHI</name>
<organism evidence="12 13">
    <name type="scientific">Sphingobacterium nematocida</name>
    <dbReference type="NCBI Taxonomy" id="1513896"/>
    <lineage>
        <taxon>Bacteria</taxon>
        <taxon>Pseudomonadati</taxon>
        <taxon>Bacteroidota</taxon>
        <taxon>Sphingobacteriia</taxon>
        <taxon>Sphingobacteriales</taxon>
        <taxon>Sphingobacteriaceae</taxon>
        <taxon>Sphingobacterium</taxon>
    </lineage>
</organism>
<keyword evidence="6" id="KW-0862">Zinc</keyword>
<evidence type="ECO:0000256" key="5">
    <source>
        <dbReference type="ARBA" id="ARBA00022801"/>
    </source>
</evidence>
<dbReference type="STRING" id="1513896.SAMN05660841_00370"/>
<keyword evidence="7" id="KW-0482">Metalloprotease</keyword>
<evidence type="ECO:0000259" key="11">
    <source>
        <dbReference type="Pfam" id="PF05193"/>
    </source>
</evidence>
<evidence type="ECO:0000256" key="2">
    <source>
        <dbReference type="ARBA" id="ARBA00007261"/>
    </source>
</evidence>
<dbReference type="InterPro" id="IPR011249">
    <property type="entry name" value="Metalloenz_LuxS/M16"/>
</dbReference>
<dbReference type="Gene3D" id="3.30.830.10">
    <property type="entry name" value="Metalloenzyme, LuxS/M16 peptidase-like"/>
    <property type="match status" value="4"/>
</dbReference>
<dbReference type="GO" id="GO:0046872">
    <property type="term" value="F:metal ion binding"/>
    <property type="evidence" value="ECO:0007669"/>
    <property type="project" value="UniProtKB-KW"/>
</dbReference>
<dbReference type="PROSITE" id="PS00143">
    <property type="entry name" value="INSULINASE"/>
    <property type="match status" value="1"/>
</dbReference>
<evidence type="ECO:0000256" key="6">
    <source>
        <dbReference type="ARBA" id="ARBA00022833"/>
    </source>
</evidence>
<dbReference type="Pfam" id="PF00675">
    <property type="entry name" value="Peptidase_M16"/>
    <property type="match status" value="1"/>
</dbReference>
<dbReference type="InterPro" id="IPR007863">
    <property type="entry name" value="Peptidase_M16_C"/>
</dbReference>
<dbReference type="InterPro" id="IPR001431">
    <property type="entry name" value="Pept_M16_Zn_BS"/>
</dbReference>
<feature type="domain" description="Peptidase M16 C-terminal" evidence="11">
    <location>
        <begin position="207"/>
        <end position="386"/>
    </location>
</feature>
<comment type="similarity">
    <text evidence="2 8">Belongs to the peptidase M16 family.</text>
</comment>